<evidence type="ECO:0000313" key="4">
    <source>
        <dbReference type="Proteomes" id="UP001620645"/>
    </source>
</evidence>
<sequence>MLDPYKQQPNFFLPHPNHYDHPDQHWHRQRTHRQHRSAAVAGPRAVGPLMPPPPPQRMPSPNCCSSSAATSSAVSEPISLDLATGQYFVKEKENWPAGRFSRRVPSRPLRRTAGAEQHGLVIPLNRFRTKNFSRHPNNDAFDGFDDDTSDLTTSDSELGRLGTEKPVDVRDDLDILPLPRPLKLSKEWRPLFTVSGDSALKVQIQNGAYFLKSLPISSFVKHTTQSQQCFFHYDDHQSHLPMNDKCITNSPYAAGGSSISDFVAQLPPAPPLLVHIAVPFLLIAATFVGLLNSTVALDLYFQFRVVLRTLDAMHCAHCPVDINSTSAVRMCWLEMYPASGARPPSSPAPLADFARALHDLNQNGKRVRERLRRVAQIAGLSGICSSLPPLEHALFCPENVVLVSIIKKQGLTDIF</sequence>
<feature type="compositionally biased region" description="Basic residues" evidence="1">
    <location>
        <begin position="27"/>
        <end position="36"/>
    </location>
</feature>
<feature type="transmembrane region" description="Helical" evidence="2">
    <location>
        <begin position="272"/>
        <end position="301"/>
    </location>
</feature>
<evidence type="ECO:0000313" key="3">
    <source>
        <dbReference type="EMBL" id="KAL3068886.1"/>
    </source>
</evidence>
<evidence type="ECO:0000256" key="2">
    <source>
        <dbReference type="SAM" id="Phobius"/>
    </source>
</evidence>
<dbReference type="EMBL" id="JBICCN010000436">
    <property type="protein sequence ID" value="KAL3068886.1"/>
    <property type="molecule type" value="Genomic_DNA"/>
</dbReference>
<protein>
    <submittedName>
        <fullName evidence="3">Uncharacterized protein</fullName>
    </submittedName>
</protein>
<evidence type="ECO:0000256" key="1">
    <source>
        <dbReference type="SAM" id="MobiDB-lite"/>
    </source>
</evidence>
<feature type="compositionally biased region" description="Basic and acidic residues" evidence="1">
    <location>
        <begin position="17"/>
        <end position="26"/>
    </location>
</feature>
<dbReference type="AlphaFoldDB" id="A0ABD2HQW9"/>
<comment type="caution">
    <text evidence="3">The sequence shown here is derived from an EMBL/GenBank/DDBJ whole genome shotgun (WGS) entry which is preliminary data.</text>
</comment>
<name>A0ABD2HQW9_HETSC</name>
<keyword evidence="2" id="KW-0472">Membrane</keyword>
<keyword evidence="4" id="KW-1185">Reference proteome</keyword>
<accession>A0ABD2HQW9</accession>
<dbReference type="Proteomes" id="UP001620645">
    <property type="component" value="Unassembled WGS sequence"/>
</dbReference>
<keyword evidence="2" id="KW-0812">Transmembrane</keyword>
<keyword evidence="2" id="KW-1133">Transmembrane helix</keyword>
<organism evidence="3 4">
    <name type="scientific">Heterodera schachtii</name>
    <name type="common">Sugarbeet cyst nematode worm</name>
    <name type="synonym">Tylenchus schachtii</name>
    <dbReference type="NCBI Taxonomy" id="97005"/>
    <lineage>
        <taxon>Eukaryota</taxon>
        <taxon>Metazoa</taxon>
        <taxon>Ecdysozoa</taxon>
        <taxon>Nematoda</taxon>
        <taxon>Chromadorea</taxon>
        <taxon>Rhabditida</taxon>
        <taxon>Tylenchina</taxon>
        <taxon>Tylenchomorpha</taxon>
        <taxon>Tylenchoidea</taxon>
        <taxon>Heteroderidae</taxon>
        <taxon>Heteroderinae</taxon>
        <taxon>Heterodera</taxon>
    </lineage>
</organism>
<reference evidence="3 4" key="1">
    <citation type="submission" date="2024-10" db="EMBL/GenBank/DDBJ databases">
        <authorList>
            <person name="Kim D."/>
        </authorList>
    </citation>
    <scope>NUCLEOTIDE SEQUENCE [LARGE SCALE GENOMIC DNA]</scope>
    <source>
        <strain evidence="3">Taebaek</strain>
    </source>
</reference>
<gene>
    <name evidence="3" type="ORF">niasHS_016400</name>
</gene>
<feature type="region of interest" description="Disordered" evidence="1">
    <location>
        <begin position="16"/>
        <end position="46"/>
    </location>
</feature>
<proteinExistence type="predicted"/>